<keyword evidence="5" id="KW-0479">Metal-binding</keyword>
<dbReference type="GO" id="GO:0006826">
    <property type="term" value="P:iron ion transport"/>
    <property type="evidence" value="ECO:0007669"/>
    <property type="project" value="InterPro"/>
</dbReference>
<feature type="non-terminal residue" evidence="6">
    <location>
        <position position="1"/>
    </location>
</feature>
<name>A0A643C6K6_BALPH</name>
<dbReference type="GO" id="GO:0044754">
    <property type="term" value="C:autolysosome"/>
    <property type="evidence" value="ECO:0007669"/>
    <property type="project" value="UniProtKB-SubCell"/>
</dbReference>
<dbReference type="EMBL" id="SGJD01002346">
    <property type="protein sequence ID" value="KAB0395861.1"/>
    <property type="molecule type" value="Genomic_DNA"/>
</dbReference>
<proteinExistence type="predicted"/>
<accession>A0A643C6K6</accession>
<evidence type="ECO:0000313" key="7">
    <source>
        <dbReference type="Proteomes" id="UP000437017"/>
    </source>
</evidence>
<comment type="subcellular location">
    <subcellularLocation>
        <location evidence="2">Autolysosome</location>
    </subcellularLocation>
</comment>
<keyword evidence="5" id="KW-0408">Iron</keyword>
<evidence type="ECO:0000256" key="5">
    <source>
        <dbReference type="PIRSR" id="PIRSR601519-1"/>
    </source>
</evidence>
<dbReference type="InterPro" id="IPR009078">
    <property type="entry name" value="Ferritin-like_SF"/>
</dbReference>
<sequence>VEQTQDLPPSSPLKPPLQLQPPGHLLAILCFPQQLTPDVVLSSLLPINHELPDPPEFFHQVKAAITHLINLHLWASYTSLSLGFHSSCKSHSLGGKEGALALEETLNRVLLKLHALGSAHRHSHLFDFLEKHFLDK</sequence>
<comment type="function">
    <text evidence="3">Stores iron in a soluble, non-toxic, readily available form. Important for iron homeostasis. Iron is taken up in the ferrous form and deposited as ferric hydroxides after oxidation. Also plays a role in delivery of iron to cells. Mediates iron uptake in capsule cells of the developing kidney. Delivery to lysosomes by the cargo receptor NCOA4 for autophagic degradation and release or iron.</text>
</comment>
<keyword evidence="7" id="KW-1185">Reference proteome</keyword>
<feature type="binding site" evidence="5">
    <location>
        <position position="103"/>
    </location>
    <ligand>
        <name>Fe cation</name>
        <dbReference type="ChEBI" id="CHEBI:24875"/>
        <label>1</label>
    </ligand>
</feature>
<gene>
    <name evidence="6" type="ORF">E2I00_002284</name>
</gene>
<dbReference type="AlphaFoldDB" id="A0A643C6K6"/>
<evidence type="ECO:0000313" key="6">
    <source>
        <dbReference type="EMBL" id="KAB0395861.1"/>
    </source>
</evidence>
<reference evidence="6 7" key="1">
    <citation type="journal article" date="2019" name="PLoS ONE">
        <title>Genomic analyses reveal an absence of contemporary introgressive admixture between fin whales and blue whales, despite known hybrids.</title>
        <authorList>
            <person name="Westbury M.V."/>
            <person name="Petersen B."/>
            <person name="Lorenzen E.D."/>
        </authorList>
    </citation>
    <scope>NUCLEOTIDE SEQUENCE [LARGE SCALE GENOMIC DNA]</scope>
    <source>
        <strain evidence="6">FinWhale-01</strain>
    </source>
</reference>
<dbReference type="InterPro" id="IPR001519">
    <property type="entry name" value="Ferritin"/>
</dbReference>
<comment type="caution">
    <text evidence="6">The sequence shown here is derived from an EMBL/GenBank/DDBJ whole genome shotgun (WGS) entry which is preliminary data.</text>
</comment>
<evidence type="ECO:0000256" key="3">
    <source>
        <dbReference type="ARBA" id="ARBA00045578"/>
    </source>
</evidence>
<protein>
    <recommendedName>
        <fullName evidence="1">Ferritin light chain</fullName>
    </recommendedName>
</protein>
<dbReference type="InterPro" id="IPR012347">
    <property type="entry name" value="Ferritin-like"/>
</dbReference>
<dbReference type="GO" id="GO:0006879">
    <property type="term" value="P:intracellular iron ion homeostasis"/>
    <property type="evidence" value="ECO:0007669"/>
    <property type="project" value="InterPro"/>
</dbReference>
<dbReference type="SUPFAM" id="SSF47240">
    <property type="entry name" value="Ferritin-like"/>
    <property type="match status" value="1"/>
</dbReference>
<dbReference type="GO" id="GO:0008199">
    <property type="term" value="F:ferric iron binding"/>
    <property type="evidence" value="ECO:0007669"/>
    <property type="project" value="InterPro"/>
</dbReference>
<evidence type="ECO:0000256" key="1">
    <source>
        <dbReference type="ARBA" id="ARBA00040044"/>
    </source>
</evidence>
<dbReference type="PANTHER" id="PTHR11431">
    <property type="entry name" value="FERRITIN"/>
    <property type="match status" value="1"/>
</dbReference>
<organism evidence="6 7">
    <name type="scientific">Balaenoptera physalus</name>
    <name type="common">Fin whale</name>
    <name type="synonym">Balaena physalus</name>
    <dbReference type="NCBI Taxonomy" id="9770"/>
    <lineage>
        <taxon>Eukaryota</taxon>
        <taxon>Metazoa</taxon>
        <taxon>Chordata</taxon>
        <taxon>Craniata</taxon>
        <taxon>Vertebrata</taxon>
        <taxon>Euteleostomi</taxon>
        <taxon>Mammalia</taxon>
        <taxon>Eutheria</taxon>
        <taxon>Laurasiatheria</taxon>
        <taxon>Artiodactyla</taxon>
        <taxon>Whippomorpha</taxon>
        <taxon>Cetacea</taxon>
        <taxon>Mysticeti</taxon>
        <taxon>Balaenopteridae</taxon>
        <taxon>Balaenoptera</taxon>
    </lineage>
</organism>
<dbReference type="Gene3D" id="1.20.1260.10">
    <property type="match status" value="1"/>
</dbReference>
<comment type="subunit">
    <text evidence="4">Oligomer of 24 subunits. There are two types of subunits: L (light) chain and H (heavy) chain. The major chain can be light or heavy, depending on the species and tissue type. The functional molecule forms a roughly spherical shell with a diameter of 12 nm and contains a central cavity into which the insoluble mineral iron core is deposited. Interacts with NCOA4.</text>
</comment>
<dbReference type="Proteomes" id="UP000437017">
    <property type="component" value="Unassembled WGS sequence"/>
</dbReference>
<evidence type="ECO:0000256" key="2">
    <source>
        <dbReference type="ARBA" id="ARBA00044942"/>
    </source>
</evidence>
<dbReference type="PANTHER" id="PTHR11431:SF47">
    <property type="entry name" value="FERRITIN LIGHT CHAIN"/>
    <property type="match status" value="1"/>
</dbReference>
<dbReference type="GO" id="GO:0008198">
    <property type="term" value="F:ferrous iron binding"/>
    <property type="evidence" value="ECO:0007669"/>
    <property type="project" value="TreeGrafter"/>
</dbReference>
<evidence type="ECO:0000256" key="4">
    <source>
        <dbReference type="ARBA" id="ARBA00047045"/>
    </source>
</evidence>